<protein>
    <submittedName>
        <fullName evidence="2">Uncharacterized protein</fullName>
    </submittedName>
</protein>
<evidence type="ECO:0000256" key="1">
    <source>
        <dbReference type="SAM" id="Phobius"/>
    </source>
</evidence>
<organism evidence="2 3">
    <name type="scientific">Cylicostephanus goldi</name>
    <name type="common">Nematode worm</name>
    <dbReference type="NCBI Taxonomy" id="71465"/>
    <lineage>
        <taxon>Eukaryota</taxon>
        <taxon>Metazoa</taxon>
        <taxon>Ecdysozoa</taxon>
        <taxon>Nematoda</taxon>
        <taxon>Chromadorea</taxon>
        <taxon>Rhabditida</taxon>
        <taxon>Rhabditina</taxon>
        <taxon>Rhabditomorpha</taxon>
        <taxon>Strongyloidea</taxon>
        <taxon>Strongylidae</taxon>
        <taxon>Cylicostephanus</taxon>
    </lineage>
</organism>
<dbReference type="OrthoDB" id="5874059at2759"/>
<feature type="transmembrane region" description="Helical" evidence="1">
    <location>
        <begin position="34"/>
        <end position="51"/>
    </location>
</feature>
<name>A0A3P6RPP0_CYLGO</name>
<gene>
    <name evidence="2" type="ORF">CGOC_LOCUS3473</name>
</gene>
<proteinExistence type="predicted"/>
<keyword evidence="1" id="KW-0472">Membrane</keyword>
<reference evidence="2 3" key="1">
    <citation type="submission" date="2018-11" db="EMBL/GenBank/DDBJ databases">
        <authorList>
            <consortium name="Pathogen Informatics"/>
        </authorList>
    </citation>
    <scope>NUCLEOTIDE SEQUENCE [LARGE SCALE GENOMIC DNA]</scope>
</reference>
<dbReference type="EMBL" id="UYRV01008768">
    <property type="protein sequence ID" value="VDK55935.1"/>
    <property type="molecule type" value="Genomic_DNA"/>
</dbReference>
<keyword evidence="3" id="KW-1185">Reference proteome</keyword>
<keyword evidence="1" id="KW-0812">Transmembrane</keyword>
<dbReference type="Proteomes" id="UP000271889">
    <property type="component" value="Unassembled WGS sequence"/>
</dbReference>
<keyword evidence="1" id="KW-1133">Transmembrane helix</keyword>
<evidence type="ECO:0000313" key="2">
    <source>
        <dbReference type="EMBL" id="VDK55935.1"/>
    </source>
</evidence>
<sequence>MHWRTPAAEASQHLSPFSIFSQQWRRMAKNMKRVSYEFIFNITLIILHLLASESQKEGLWALPPNYGPYLASDTDFLKAAEIMTTYIYGESCNDNDKEIQARHKVFMAHGLCAVAALCDLITEDGGHEIDPTRLSYR</sequence>
<evidence type="ECO:0000313" key="3">
    <source>
        <dbReference type="Proteomes" id="UP000271889"/>
    </source>
</evidence>
<accession>A0A3P6RPP0</accession>
<dbReference type="AlphaFoldDB" id="A0A3P6RPP0"/>